<evidence type="ECO:0000313" key="7">
    <source>
        <dbReference type="EMBL" id="CAL1599278.1"/>
    </source>
</evidence>
<dbReference type="Gene3D" id="1.10.950.10">
    <property type="entry name" value="Villin headpiece domain"/>
    <property type="match status" value="1"/>
</dbReference>
<evidence type="ECO:0000259" key="6">
    <source>
        <dbReference type="PROSITE" id="PS51089"/>
    </source>
</evidence>
<dbReference type="FunFam" id="1.10.950.10:FF:000001">
    <property type="entry name" value="actin-binding LIM protein 1 isoform X2"/>
    <property type="match status" value="1"/>
</dbReference>
<feature type="domain" description="HP" evidence="6">
    <location>
        <begin position="153"/>
        <end position="221"/>
    </location>
</feature>
<keyword evidence="3" id="KW-0597">Phosphoprotein</keyword>
<dbReference type="InterPro" id="IPR032402">
    <property type="entry name" value="AbLIM_anchor"/>
</dbReference>
<organism evidence="7 8">
    <name type="scientific">Knipowitschia caucasica</name>
    <name type="common">Caucasian dwarf goby</name>
    <name type="synonym">Pomatoschistus caucasicus</name>
    <dbReference type="NCBI Taxonomy" id="637954"/>
    <lineage>
        <taxon>Eukaryota</taxon>
        <taxon>Metazoa</taxon>
        <taxon>Chordata</taxon>
        <taxon>Craniata</taxon>
        <taxon>Vertebrata</taxon>
        <taxon>Euteleostomi</taxon>
        <taxon>Actinopterygii</taxon>
        <taxon>Neopterygii</taxon>
        <taxon>Teleostei</taxon>
        <taxon>Neoteleostei</taxon>
        <taxon>Acanthomorphata</taxon>
        <taxon>Gobiaria</taxon>
        <taxon>Gobiiformes</taxon>
        <taxon>Gobioidei</taxon>
        <taxon>Gobiidae</taxon>
        <taxon>Gobiinae</taxon>
        <taxon>Knipowitschia</taxon>
    </lineage>
</organism>
<dbReference type="InterPro" id="IPR036886">
    <property type="entry name" value="Villin_headpiece_dom_sf"/>
</dbReference>
<dbReference type="AlphaFoldDB" id="A0AAV2LA82"/>
<dbReference type="GO" id="GO:0005737">
    <property type="term" value="C:cytoplasm"/>
    <property type="evidence" value="ECO:0007669"/>
    <property type="project" value="UniProtKB-SubCell"/>
</dbReference>
<dbReference type="PANTHER" id="PTHR24213">
    <property type="entry name" value="ACTIN-BINDING LIM PROTEIN"/>
    <property type="match status" value="1"/>
</dbReference>
<feature type="region of interest" description="Disordered" evidence="5">
    <location>
        <begin position="1"/>
        <end position="77"/>
    </location>
</feature>
<keyword evidence="8" id="KW-1185">Reference proteome</keyword>
<evidence type="ECO:0000256" key="1">
    <source>
        <dbReference type="ARBA" id="ARBA00004496"/>
    </source>
</evidence>
<evidence type="ECO:0000313" key="8">
    <source>
        <dbReference type="Proteomes" id="UP001497482"/>
    </source>
</evidence>
<sequence>MISYKCANDSCGSDAKGRGRHSVSPRESPANMSVSTEDSDELRRHIPKSSTQQSFGAYASHNRHSFTPSRSPQHFHRPDQVYNMYSRPPIYRQHDLSLTSQTCSLPGYAQNGLNPQQMVADYSQYNGNIDRDYKLLCGSPIARMGRGMSLPNLLQPKIYPYEILTVSSRGRLKLPRDVDRTCLERHLSPDSFFDLFGMELHDFDRLPLWKRNEMKKKADLF</sequence>
<evidence type="ECO:0000256" key="4">
    <source>
        <dbReference type="ARBA" id="ARBA00022737"/>
    </source>
</evidence>
<dbReference type="GO" id="GO:0051015">
    <property type="term" value="F:actin filament binding"/>
    <property type="evidence" value="ECO:0007669"/>
    <property type="project" value="TreeGrafter"/>
</dbReference>
<dbReference type="InterPro" id="IPR003128">
    <property type="entry name" value="Villin_headpiece"/>
</dbReference>
<gene>
    <name evidence="7" type="ORF">KC01_LOCUS27575</name>
</gene>
<dbReference type="GO" id="GO:0030032">
    <property type="term" value="P:lamellipodium assembly"/>
    <property type="evidence" value="ECO:0007669"/>
    <property type="project" value="TreeGrafter"/>
</dbReference>
<dbReference type="InterPro" id="IPR051618">
    <property type="entry name" value="Actin-binding_LIM"/>
</dbReference>
<dbReference type="Proteomes" id="UP001497482">
    <property type="component" value="Chromosome 23"/>
</dbReference>
<dbReference type="GO" id="GO:0001725">
    <property type="term" value="C:stress fiber"/>
    <property type="evidence" value="ECO:0007669"/>
    <property type="project" value="TreeGrafter"/>
</dbReference>
<evidence type="ECO:0000256" key="5">
    <source>
        <dbReference type="SAM" id="MobiDB-lite"/>
    </source>
</evidence>
<evidence type="ECO:0000256" key="3">
    <source>
        <dbReference type="ARBA" id="ARBA00022553"/>
    </source>
</evidence>
<dbReference type="SMART" id="SM00153">
    <property type="entry name" value="VHP"/>
    <property type="match status" value="1"/>
</dbReference>
<dbReference type="GO" id="GO:0060271">
    <property type="term" value="P:cilium assembly"/>
    <property type="evidence" value="ECO:0007669"/>
    <property type="project" value="TreeGrafter"/>
</dbReference>
<name>A0AAV2LA82_KNICA</name>
<comment type="subcellular location">
    <subcellularLocation>
        <location evidence="1">Cytoplasm</location>
    </subcellularLocation>
</comment>
<evidence type="ECO:0000256" key="2">
    <source>
        <dbReference type="ARBA" id="ARBA00022490"/>
    </source>
</evidence>
<reference evidence="7 8" key="1">
    <citation type="submission" date="2024-04" db="EMBL/GenBank/DDBJ databases">
        <authorList>
            <person name="Waldvogel A.-M."/>
            <person name="Schoenle A."/>
        </authorList>
    </citation>
    <scope>NUCLEOTIDE SEQUENCE [LARGE SCALE GENOMIC DNA]</scope>
</reference>
<proteinExistence type="predicted"/>
<keyword evidence="2" id="KW-0963">Cytoplasm</keyword>
<keyword evidence="4" id="KW-0677">Repeat</keyword>
<protein>
    <recommendedName>
        <fullName evidence="6">HP domain-containing protein</fullName>
    </recommendedName>
</protein>
<dbReference type="EMBL" id="OZ035845">
    <property type="protein sequence ID" value="CAL1599278.1"/>
    <property type="molecule type" value="Genomic_DNA"/>
</dbReference>
<dbReference type="Pfam" id="PF16182">
    <property type="entry name" value="AbLIM_anchor"/>
    <property type="match status" value="1"/>
</dbReference>
<dbReference type="PANTHER" id="PTHR24213:SF18">
    <property type="entry name" value="ACTIN-BINDING LIM PROTEIN 1"/>
    <property type="match status" value="1"/>
</dbReference>
<dbReference type="PROSITE" id="PS51089">
    <property type="entry name" value="HP"/>
    <property type="match status" value="1"/>
</dbReference>
<dbReference type="GO" id="GO:0007010">
    <property type="term" value="P:cytoskeleton organization"/>
    <property type="evidence" value="ECO:0007669"/>
    <property type="project" value="InterPro"/>
</dbReference>
<accession>A0AAV2LA82</accession>
<dbReference type="SUPFAM" id="SSF47050">
    <property type="entry name" value="VHP, Villin headpiece domain"/>
    <property type="match status" value="1"/>
</dbReference>
<dbReference type="Pfam" id="PF02209">
    <property type="entry name" value="VHP"/>
    <property type="match status" value="1"/>
</dbReference>